<accession>A0A1I0P4J8</accession>
<name>A0A1I0P4J8_9EURY</name>
<keyword evidence="1" id="KW-0472">Membrane</keyword>
<feature type="transmembrane region" description="Helical" evidence="1">
    <location>
        <begin position="45"/>
        <end position="66"/>
    </location>
</feature>
<proteinExistence type="predicted"/>
<dbReference type="EMBL" id="FOIS01000003">
    <property type="protein sequence ID" value="SEW08942.1"/>
    <property type="molecule type" value="Genomic_DNA"/>
</dbReference>
<dbReference type="STRING" id="1202768.SAMN05216285_2113"/>
<keyword evidence="1" id="KW-1133">Transmembrane helix</keyword>
<dbReference type="Proteomes" id="UP000183275">
    <property type="component" value="Unassembled WGS sequence"/>
</dbReference>
<evidence type="ECO:0000313" key="3">
    <source>
        <dbReference type="Proteomes" id="UP000183275"/>
    </source>
</evidence>
<organism evidence="2 3">
    <name type="scientific">Natrinema salifodinae</name>
    <dbReference type="NCBI Taxonomy" id="1202768"/>
    <lineage>
        <taxon>Archaea</taxon>
        <taxon>Methanobacteriati</taxon>
        <taxon>Methanobacteriota</taxon>
        <taxon>Stenosarchaea group</taxon>
        <taxon>Halobacteria</taxon>
        <taxon>Halobacteriales</taxon>
        <taxon>Natrialbaceae</taxon>
        <taxon>Natrinema</taxon>
    </lineage>
</organism>
<sequence length="170" mass="18064">MSGVDANRIGPGWRLFQIVALISAISWLFSYLLFGDPLGRLEPAWGSIVWVLSPIISIFIIGIAVAPERLSFLQESDAKGIAARSGLLLVAGLWMVNVFVGTPMVDKLFAEPLAASGVIPAFGGVFLHVVFQHWFQALAAITLALVPAKFSTITDSPTPAGVQCAVVECA</sequence>
<feature type="transmembrane region" description="Helical" evidence="1">
    <location>
        <begin position="12"/>
        <end position="33"/>
    </location>
</feature>
<feature type="transmembrane region" description="Helical" evidence="1">
    <location>
        <begin position="87"/>
        <end position="105"/>
    </location>
</feature>
<gene>
    <name evidence="2" type="ORF">SAMN05216285_2113</name>
</gene>
<reference evidence="3" key="1">
    <citation type="submission" date="2016-10" db="EMBL/GenBank/DDBJ databases">
        <authorList>
            <person name="Varghese N."/>
        </authorList>
    </citation>
    <scope>NUCLEOTIDE SEQUENCE [LARGE SCALE GENOMIC DNA]</scope>
    <source>
        <strain evidence="3">CGMCC 1.12284</strain>
    </source>
</reference>
<dbReference type="RefSeq" id="WP_049989587.1">
    <property type="nucleotide sequence ID" value="NZ_FOIS01000003.1"/>
</dbReference>
<keyword evidence="3" id="KW-1185">Reference proteome</keyword>
<dbReference type="AlphaFoldDB" id="A0A1I0P4J8"/>
<keyword evidence="1" id="KW-0812">Transmembrane</keyword>
<dbReference type="eggNOG" id="ENOG502N5XR">
    <property type="taxonomic scope" value="Archaea"/>
</dbReference>
<evidence type="ECO:0000256" key="1">
    <source>
        <dbReference type="SAM" id="Phobius"/>
    </source>
</evidence>
<dbReference type="OrthoDB" id="382532at2157"/>
<evidence type="ECO:0000313" key="2">
    <source>
        <dbReference type="EMBL" id="SEW08942.1"/>
    </source>
</evidence>
<protein>
    <submittedName>
        <fullName evidence="2">Uncharacterized protein</fullName>
    </submittedName>
</protein>